<reference evidence="4 5" key="1">
    <citation type="submission" date="2020-08" db="EMBL/GenBank/DDBJ databases">
        <title>Genomic Encyclopedia of Type Strains, Phase IV (KMG-IV): sequencing the most valuable type-strain genomes for metagenomic binning, comparative biology and taxonomic classification.</title>
        <authorList>
            <person name="Goeker M."/>
        </authorList>
    </citation>
    <scope>NUCLEOTIDE SEQUENCE [LARGE SCALE GENOMIC DNA]</scope>
    <source>
        <strain evidence="4 5">DSM 19612</strain>
    </source>
</reference>
<accession>A0A841Q8P0</accession>
<dbReference type="GO" id="GO:0016747">
    <property type="term" value="F:acyltransferase activity, transferring groups other than amino-acyl groups"/>
    <property type="evidence" value="ECO:0007669"/>
    <property type="project" value="InterPro"/>
</dbReference>
<comment type="caution">
    <text evidence="4">The sequence shown here is derived from an EMBL/GenBank/DDBJ whole genome shotgun (WGS) entry which is preliminary data.</text>
</comment>
<dbReference type="PANTHER" id="PTHR43420">
    <property type="entry name" value="ACETYLTRANSFERASE"/>
    <property type="match status" value="1"/>
</dbReference>
<keyword evidence="2" id="KW-0012">Acyltransferase</keyword>
<gene>
    <name evidence="4" type="ORF">HNQ94_003131</name>
</gene>
<evidence type="ECO:0000256" key="2">
    <source>
        <dbReference type="ARBA" id="ARBA00023315"/>
    </source>
</evidence>
<dbReference type="PROSITE" id="PS51186">
    <property type="entry name" value="GNAT"/>
    <property type="match status" value="1"/>
</dbReference>
<dbReference type="InterPro" id="IPR050680">
    <property type="entry name" value="YpeA/RimI_acetyltransf"/>
</dbReference>
<dbReference type="InterPro" id="IPR000182">
    <property type="entry name" value="GNAT_dom"/>
</dbReference>
<keyword evidence="4" id="KW-0689">Ribosomal protein</keyword>
<dbReference type="RefSeq" id="WP_174497144.1">
    <property type="nucleotide sequence ID" value="NZ_CADDWK010000012.1"/>
</dbReference>
<dbReference type="Pfam" id="PF00583">
    <property type="entry name" value="Acetyltransf_1"/>
    <property type="match status" value="1"/>
</dbReference>
<evidence type="ECO:0000256" key="1">
    <source>
        <dbReference type="ARBA" id="ARBA00022679"/>
    </source>
</evidence>
<name>A0A841Q8P0_9BACI</name>
<protein>
    <submittedName>
        <fullName evidence="4">Ribosomal protein S18 acetylase RimI-like enzyme</fullName>
    </submittedName>
</protein>
<keyword evidence="4" id="KW-0687">Ribonucleoprotein</keyword>
<evidence type="ECO:0000313" key="5">
    <source>
        <dbReference type="Proteomes" id="UP000581688"/>
    </source>
</evidence>
<organism evidence="4 5">
    <name type="scientific">Salirhabdus euzebyi</name>
    <dbReference type="NCBI Taxonomy" id="394506"/>
    <lineage>
        <taxon>Bacteria</taxon>
        <taxon>Bacillati</taxon>
        <taxon>Bacillota</taxon>
        <taxon>Bacilli</taxon>
        <taxon>Bacillales</taxon>
        <taxon>Bacillaceae</taxon>
        <taxon>Salirhabdus</taxon>
    </lineage>
</organism>
<dbReference type="GO" id="GO:0005840">
    <property type="term" value="C:ribosome"/>
    <property type="evidence" value="ECO:0007669"/>
    <property type="project" value="UniProtKB-KW"/>
</dbReference>
<keyword evidence="5" id="KW-1185">Reference proteome</keyword>
<evidence type="ECO:0000259" key="3">
    <source>
        <dbReference type="PROSITE" id="PS51186"/>
    </source>
</evidence>
<sequence>MVFIRQASLPDAGQIAKVHVESWKSTYKDIVVQEDLNHVLSYEKRKVLWETVLKSNSNDKILYVAESEDQKIVGFISGGTERSKKFNYDGEIYAIYILEDYQGMGIGKMLLDAFKKEAEEKGHQSILVWVLTANPSKKFYERFGAKPIEADEITIGDGTYEETAYGWENILSIRE</sequence>
<feature type="domain" description="N-acetyltransferase" evidence="3">
    <location>
        <begin position="2"/>
        <end position="166"/>
    </location>
</feature>
<dbReference type="EMBL" id="JACHGH010000011">
    <property type="protein sequence ID" value="MBB6454642.1"/>
    <property type="molecule type" value="Genomic_DNA"/>
</dbReference>
<evidence type="ECO:0000313" key="4">
    <source>
        <dbReference type="EMBL" id="MBB6454642.1"/>
    </source>
</evidence>
<dbReference type="PANTHER" id="PTHR43420:SF43">
    <property type="entry name" value="SPERMINE_SPERMIDINE ACETYLTRANSFERASE"/>
    <property type="match status" value="1"/>
</dbReference>
<dbReference type="Proteomes" id="UP000581688">
    <property type="component" value="Unassembled WGS sequence"/>
</dbReference>
<proteinExistence type="predicted"/>
<keyword evidence="1" id="KW-0808">Transferase</keyword>
<dbReference type="CDD" id="cd04301">
    <property type="entry name" value="NAT_SF"/>
    <property type="match status" value="1"/>
</dbReference>
<dbReference type="SUPFAM" id="SSF55729">
    <property type="entry name" value="Acyl-CoA N-acyltransferases (Nat)"/>
    <property type="match status" value="1"/>
</dbReference>
<dbReference type="InterPro" id="IPR016181">
    <property type="entry name" value="Acyl_CoA_acyltransferase"/>
</dbReference>
<dbReference type="Gene3D" id="3.40.630.30">
    <property type="match status" value="1"/>
</dbReference>
<dbReference type="AlphaFoldDB" id="A0A841Q8P0"/>